<organism evidence="1 2">
    <name type="scientific">Acidiphilium rubrum</name>
    <dbReference type="NCBI Taxonomy" id="526"/>
    <lineage>
        <taxon>Bacteria</taxon>
        <taxon>Pseudomonadati</taxon>
        <taxon>Pseudomonadota</taxon>
        <taxon>Alphaproteobacteria</taxon>
        <taxon>Acetobacterales</taxon>
        <taxon>Acidocellaceae</taxon>
        <taxon>Acidiphilium</taxon>
    </lineage>
</organism>
<dbReference type="Proteomes" id="UP000186308">
    <property type="component" value="Unassembled WGS sequence"/>
</dbReference>
<dbReference type="Pfam" id="PF10768">
    <property type="entry name" value="FliX"/>
    <property type="match status" value="1"/>
</dbReference>
<evidence type="ECO:0000313" key="1">
    <source>
        <dbReference type="EMBL" id="SIQ62969.1"/>
    </source>
</evidence>
<reference evidence="1 2" key="1">
    <citation type="submission" date="2017-01" db="EMBL/GenBank/DDBJ databases">
        <authorList>
            <person name="Varghese N."/>
            <person name="Submissions S."/>
        </authorList>
    </citation>
    <scope>NUCLEOTIDE SEQUENCE [LARGE SCALE GENOMIC DNA]</scope>
    <source>
        <strain evidence="1 2">ATCC 35905</strain>
    </source>
</reference>
<comment type="caution">
    <text evidence="1">The sequence shown here is derived from an EMBL/GenBank/DDBJ whole genome shotgun (WGS) entry which is preliminary data.</text>
</comment>
<sequence length="130" mass="13270">MTRVSALSGVAPVRSGGTAARAANAGFTPRQPATASAGPVSAVIPAGLIALQEDTCPQHRDRSARRGGERVLGALGAIQIATLSEDGGAALAALNDAIATMTEPADPVLRQIIVAIRLRAKVELARRDQI</sequence>
<dbReference type="AlphaFoldDB" id="A0A8G2FFZ4"/>
<gene>
    <name evidence="1" type="ORF">SAMN05421828_10750</name>
</gene>
<proteinExistence type="predicted"/>
<evidence type="ECO:0000313" key="2">
    <source>
        <dbReference type="Proteomes" id="UP000186308"/>
    </source>
</evidence>
<keyword evidence="2" id="KW-1185">Reference proteome</keyword>
<protein>
    <submittedName>
        <fullName evidence="1">Class II flagellar assembly regulator</fullName>
    </submittedName>
</protein>
<keyword evidence="1" id="KW-0969">Cilium</keyword>
<name>A0A8G2FFZ4_ACIRU</name>
<dbReference type="EMBL" id="FTNE01000007">
    <property type="protein sequence ID" value="SIQ62969.1"/>
    <property type="molecule type" value="Genomic_DNA"/>
</dbReference>
<keyword evidence="1" id="KW-0966">Cell projection</keyword>
<accession>A0A8G2FFZ4</accession>
<dbReference type="InterPro" id="IPR019704">
    <property type="entry name" value="Flagellar_assmbl_FliX_class2"/>
</dbReference>
<keyword evidence="1" id="KW-0282">Flagellum</keyword>
<dbReference type="GO" id="GO:0044781">
    <property type="term" value="P:bacterial-type flagellum organization"/>
    <property type="evidence" value="ECO:0007669"/>
    <property type="project" value="InterPro"/>
</dbReference>
<dbReference type="RefSeq" id="WP_029310973.1">
    <property type="nucleotide sequence ID" value="NZ_FTNE01000007.1"/>
</dbReference>